<dbReference type="Gene3D" id="3.40.710.10">
    <property type="entry name" value="DD-peptidase/beta-lactamase superfamily"/>
    <property type="match status" value="1"/>
</dbReference>
<dbReference type="InterPro" id="IPR058139">
    <property type="entry name" value="BlaC_bacilli"/>
</dbReference>
<dbReference type="NCBIfam" id="NF033103">
    <property type="entry name" value="bla_class_A"/>
    <property type="match status" value="1"/>
</dbReference>
<evidence type="ECO:0000256" key="4">
    <source>
        <dbReference type="ARBA" id="ARBA00022801"/>
    </source>
</evidence>
<keyword evidence="4 6" id="KW-0378">Hydrolase</keyword>
<evidence type="ECO:0000256" key="3">
    <source>
        <dbReference type="ARBA" id="ARBA00022729"/>
    </source>
</evidence>
<dbReference type="InterPro" id="IPR012338">
    <property type="entry name" value="Beta-lactam/transpept-like"/>
</dbReference>
<dbReference type="PANTHER" id="PTHR35333">
    <property type="entry name" value="BETA-LACTAMASE"/>
    <property type="match status" value="1"/>
</dbReference>
<keyword evidence="3" id="KW-0732">Signal</keyword>
<gene>
    <name evidence="8" type="primary">bla</name>
    <name evidence="8" type="ORF">U2I54_26025</name>
</gene>
<evidence type="ECO:0000256" key="1">
    <source>
        <dbReference type="ARBA" id="ARBA00009009"/>
    </source>
</evidence>
<dbReference type="GO" id="GO:0008800">
    <property type="term" value="F:beta-lactamase activity"/>
    <property type="evidence" value="ECO:0007669"/>
    <property type="project" value="UniProtKB-EC"/>
</dbReference>
<dbReference type="PROSITE" id="PS00146">
    <property type="entry name" value="BETA_LACTAMASE_A"/>
    <property type="match status" value="1"/>
</dbReference>
<organism evidence="8 9">
    <name type="scientific">Bacillus bingmayongensis</name>
    <dbReference type="NCBI Taxonomy" id="1150157"/>
    <lineage>
        <taxon>Bacteria</taxon>
        <taxon>Bacillati</taxon>
        <taxon>Bacillota</taxon>
        <taxon>Bacilli</taxon>
        <taxon>Bacillales</taxon>
        <taxon>Bacillaceae</taxon>
        <taxon>Bacillus</taxon>
    </lineage>
</organism>
<protein>
    <recommendedName>
        <fullName evidence="2 6">Beta-lactamase</fullName>
        <ecNumber evidence="2 6">3.5.2.6</ecNumber>
    </recommendedName>
</protein>
<comment type="similarity">
    <text evidence="1 6">Belongs to the class-A beta-lactamase family.</text>
</comment>
<evidence type="ECO:0000256" key="5">
    <source>
        <dbReference type="ARBA" id="ARBA00023251"/>
    </source>
</evidence>
<sequence length="312" mass="34615">MKGMIILKSTMLIKIGMCVGIISLSLASVKQFTGEPLKVQAKEKIEQTKHTNYATHREFVQLEKKFDARIGVYAIDTGTNRTVAYRPDERFAYTSTFKALAAGALLQKNSIDKLDKVITYTKDDLVTYSPITEKHVDTGMTLWEIADAAIRYSDNTAGNLLFKELDGPKGFEKKLRQIGDRVTKVDRFEPDLNEATPGDIRDTSTAKALATNLKAFTVGNILPTEKRKILTDWMRGNTTGDQLIRAGVPKDWEVGDKTGAGSYGTRNDIAIVWPPNREPIIIAILSSRDTKNATYNNELIAQAAKVTINALK</sequence>
<evidence type="ECO:0000256" key="6">
    <source>
        <dbReference type="RuleBase" id="RU361140"/>
    </source>
</evidence>
<dbReference type="NCBIfam" id="NF012167">
    <property type="entry name" value="classA_firm"/>
    <property type="match status" value="1"/>
</dbReference>
<dbReference type="RefSeq" id="WP_374219608.1">
    <property type="nucleotide sequence ID" value="NZ_JAXOVW010000146.1"/>
</dbReference>
<dbReference type="InterPro" id="IPR023650">
    <property type="entry name" value="Beta-lactam_class-A_AS"/>
</dbReference>
<dbReference type="Proteomes" id="UP001291930">
    <property type="component" value="Unassembled WGS sequence"/>
</dbReference>
<name>A0ABU5K3W0_9BACI</name>
<evidence type="ECO:0000256" key="2">
    <source>
        <dbReference type="ARBA" id="ARBA00012865"/>
    </source>
</evidence>
<evidence type="ECO:0000313" key="8">
    <source>
        <dbReference type="EMBL" id="MDZ5610385.1"/>
    </source>
</evidence>
<accession>A0ABU5K3W0</accession>
<feature type="domain" description="Beta-lactamase class A catalytic" evidence="7">
    <location>
        <begin position="71"/>
        <end position="285"/>
    </location>
</feature>
<dbReference type="PANTHER" id="PTHR35333:SF3">
    <property type="entry name" value="BETA-LACTAMASE-TYPE TRANSPEPTIDASE FOLD CONTAINING PROTEIN"/>
    <property type="match status" value="1"/>
</dbReference>
<evidence type="ECO:0000259" key="7">
    <source>
        <dbReference type="Pfam" id="PF13354"/>
    </source>
</evidence>
<dbReference type="PRINTS" id="PR00118">
    <property type="entry name" value="BLACTAMASEA"/>
</dbReference>
<reference evidence="9" key="1">
    <citation type="submission" date="2023-11" db="EMBL/GenBank/DDBJ databases">
        <title>Genome Sequence of Bacillus pseudomycoides stain BUPM19.</title>
        <authorList>
            <person name="Farhat A."/>
        </authorList>
    </citation>
    <scope>NUCLEOTIDE SEQUENCE [LARGE SCALE GENOMIC DNA]</scope>
    <source>
        <strain evidence="9">BUPM19</strain>
    </source>
</reference>
<dbReference type="InterPro" id="IPR000871">
    <property type="entry name" value="Beta-lactam_class-A"/>
</dbReference>
<dbReference type="InterPro" id="IPR045155">
    <property type="entry name" value="Beta-lactam_cat"/>
</dbReference>
<comment type="caution">
    <text evidence="8">The sequence shown here is derived from an EMBL/GenBank/DDBJ whole genome shotgun (WGS) entry which is preliminary data.</text>
</comment>
<comment type="catalytic activity">
    <reaction evidence="6">
        <text>a beta-lactam + H2O = a substituted beta-amino acid</text>
        <dbReference type="Rhea" id="RHEA:20401"/>
        <dbReference type="ChEBI" id="CHEBI:15377"/>
        <dbReference type="ChEBI" id="CHEBI:35627"/>
        <dbReference type="ChEBI" id="CHEBI:140347"/>
        <dbReference type="EC" id="3.5.2.6"/>
    </reaction>
</comment>
<evidence type="ECO:0000313" key="9">
    <source>
        <dbReference type="Proteomes" id="UP001291930"/>
    </source>
</evidence>
<dbReference type="Pfam" id="PF13354">
    <property type="entry name" value="Beta-lactamase2"/>
    <property type="match status" value="1"/>
</dbReference>
<keyword evidence="9" id="KW-1185">Reference proteome</keyword>
<dbReference type="EMBL" id="JAXOVW010000146">
    <property type="protein sequence ID" value="MDZ5610385.1"/>
    <property type="molecule type" value="Genomic_DNA"/>
</dbReference>
<dbReference type="SUPFAM" id="SSF56601">
    <property type="entry name" value="beta-lactamase/transpeptidase-like"/>
    <property type="match status" value="1"/>
</dbReference>
<keyword evidence="5 6" id="KW-0046">Antibiotic resistance</keyword>
<proteinExistence type="inferred from homology"/>
<dbReference type="EC" id="3.5.2.6" evidence="2 6"/>